<dbReference type="InterPro" id="IPR004045">
    <property type="entry name" value="Glutathione_S-Trfase_N"/>
</dbReference>
<comment type="caution">
    <text evidence="5">The sequence shown here is derived from an EMBL/GenBank/DDBJ whole genome shotgun (WGS) entry which is preliminary data.</text>
</comment>
<sequence length="227" mass="25739">MRAAGRRLRGCRAMLTVWGRRTSFNVQKVLWLIGELGVPYRHIAAGGEHGSLQTPAFAALNPTCRIPVIDWDGDVVWESHTILRYLAARVPNNPFWCRDAFARSRAERWMDWSQTALEPDVMTGLFWALVRTPPERRDDALVRDKAARSATHFQLLDRLLSTQPFLGGATPGLADIPAGATLFRYFSLDVERPPLPHVEAWYARLCRRPAYREQVMVSFDALRGQPG</sequence>
<dbReference type="EMBL" id="LOYH01000027">
    <property type="protein sequence ID" value="KVK86188.1"/>
    <property type="molecule type" value="Genomic_DNA"/>
</dbReference>
<feature type="domain" description="GST C-terminal" evidence="4">
    <location>
        <begin position="99"/>
        <end position="227"/>
    </location>
</feature>
<dbReference type="InterPro" id="IPR004046">
    <property type="entry name" value="GST_C"/>
</dbReference>
<dbReference type="PROSITE" id="PS50404">
    <property type="entry name" value="GST_NTER"/>
    <property type="match status" value="1"/>
</dbReference>
<comment type="similarity">
    <text evidence="1">Belongs to the GST superfamily.</text>
</comment>
<gene>
    <name evidence="5" type="ORF">WS90_07910</name>
</gene>
<evidence type="ECO:0000256" key="1">
    <source>
        <dbReference type="ARBA" id="ARBA00007409"/>
    </source>
</evidence>
<evidence type="ECO:0000313" key="5">
    <source>
        <dbReference type="EMBL" id="KVK86188.1"/>
    </source>
</evidence>
<dbReference type="InterPro" id="IPR010987">
    <property type="entry name" value="Glutathione-S-Trfase_C-like"/>
</dbReference>
<dbReference type="Pfam" id="PF00043">
    <property type="entry name" value="GST_C"/>
    <property type="match status" value="1"/>
</dbReference>
<keyword evidence="2" id="KW-0808">Transferase</keyword>
<organism evidence="5 6">
    <name type="scientific">Burkholderia cepacia</name>
    <name type="common">Pseudomonas cepacia</name>
    <dbReference type="NCBI Taxonomy" id="292"/>
    <lineage>
        <taxon>Bacteria</taxon>
        <taxon>Pseudomonadati</taxon>
        <taxon>Pseudomonadota</taxon>
        <taxon>Betaproteobacteria</taxon>
        <taxon>Burkholderiales</taxon>
        <taxon>Burkholderiaceae</taxon>
        <taxon>Burkholderia</taxon>
        <taxon>Burkholderia cepacia complex</taxon>
    </lineage>
</organism>
<accession>A0A104AU74</accession>
<name>A0A104AU74_BURCE</name>
<dbReference type="PROSITE" id="PS50405">
    <property type="entry name" value="GST_CTER"/>
    <property type="match status" value="1"/>
</dbReference>
<dbReference type="SFLD" id="SFLDG00358">
    <property type="entry name" value="Main_(cytGST)"/>
    <property type="match status" value="1"/>
</dbReference>
<dbReference type="InterPro" id="IPR036282">
    <property type="entry name" value="Glutathione-S-Trfase_C_sf"/>
</dbReference>
<evidence type="ECO:0000259" key="3">
    <source>
        <dbReference type="PROSITE" id="PS50404"/>
    </source>
</evidence>
<proteinExistence type="inferred from homology"/>
<dbReference type="GO" id="GO:0016740">
    <property type="term" value="F:transferase activity"/>
    <property type="evidence" value="ECO:0007669"/>
    <property type="project" value="UniProtKB-KW"/>
</dbReference>
<evidence type="ECO:0000259" key="4">
    <source>
        <dbReference type="PROSITE" id="PS50405"/>
    </source>
</evidence>
<dbReference type="PANTHER" id="PTHR44051">
    <property type="entry name" value="GLUTATHIONE S-TRANSFERASE-RELATED"/>
    <property type="match status" value="1"/>
</dbReference>
<reference evidence="5 6" key="1">
    <citation type="submission" date="2015-11" db="EMBL/GenBank/DDBJ databases">
        <title>Expanding the genomic diversity of Burkholderia species for the development of highly accurate diagnostics.</title>
        <authorList>
            <person name="Sahl J."/>
            <person name="Keim P."/>
            <person name="Wagner D."/>
        </authorList>
    </citation>
    <scope>NUCLEOTIDE SEQUENCE [LARGE SCALE GENOMIC DNA]</scope>
    <source>
        <strain evidence="5 6">MSMB1302</strain>
    </source>
</reference>
<dbReference type="PANTHER" id="PTHR44051:SF19">
    <property type="entry name" value="DISULFIDE-BOND OXIDOREDUCTASE YFCG"/>
    <property type="match status" value="1"/>
</dbReference>
<dbReference type="SUPFAM" id="SSF52833">
    <property type="entry name" value="Thioredoxin-like"/>
    <property type="match status" value="1"/>
</dbReference>
<dbReference type="CDD" id="cd03047">
    <property type="entry name" value="GST_N_2"/>
    <property type="match status" value="1"/>
</dbReference>
<dbReference type="SFLD" id="SFLDG01150">
    <property type="entry name" value="Main.1:_Beta-like"/>
    <property type="match status" value="1"/>
</dbReference>
<dbReference type="InterPro" id="IPR040079">
    <property type="entry name" value="Glutathione_S-Trfase"/>
</dbReference>
<evidence type="ECO:0008006" key="7">
    <source>
        <dbReference type="Google" id="ProtNLM"/>
    </source>
</evidence>
<feature type="domain" description="GST N-terminal" evidence="3">
    <location>
        <begin position="13"/>
        <end position="94"/>
    </location>
</feature>
<dbReference type="AlphaFoldDB" id="A0A104AU74"/>
<dbReference type="Proteomes" id="UP000069001">
    <property type="component" value="Unassembled WGS sequence"/>
</dbReference>
<dbReference type="SUPFAM" id="SSF47616">
    <property type="entry name" value="GST C-terminal domain-like"/>
    <property type="match status" value="1"/>
</dbReference>
<protein>
    <recommendedName>
        <fullName evidence="7">Glutathione S-transferase</fullName>
    </recommendedName>
</protein>
<dbReference type="Gene3D" id="1.20.1050.10">
    <property type="match status" value="1"/>
</dbReference>
<evidence type="ECO:0000256" key="2">
    <source>
        <dbReference type="ARBA" id="ARBA00022679"/>
    </source>
</evidence>
<dbReference type="InterPro" id="IPR036249">
    <property type="entry name" value="Thioredoxin-like_sf"/>
</dbReference>
<dbReference type="FunFam" id="3.40.30.10:FF:000039">
    <property type="entry name" value="Glutathione S-transferase domain"/>
    <property type="match status" value="1"/>
</dbReference>
<evidence type="ECO:0000313" key="6">
    <source>
        <dbReference type="Proteomes" id="UP000069001"/>
    </source>
</evidence>
<dbReference type="SFLD" id="SFLDS00019">
    <property type="entry name" value="Glutathione_Transferase_(cytos"/>
    <property type="match status" value="1"/>
</dbReference>
<dbReference type="Gene3D" id="3.40.30.10">
    <property type="entry name" value="Glutaredoxin"/>
    <property type="match status" value="1"/>
</dbReference>
<dbReference type="Pfam" id="PF13409">
    <property type="entry name" value="GST_N_2"/>
    <property type="match status" value="1"/>
</dbReference>